<dbReference type="EMBL" id="JBHSJF010000006">
    <property type="protein sequence ID" value="MFC5068993.1"/>
    <property type="molecule type" value="Genomic_DNA"/>
</dbReference>
<sequence length="1133" mass="120112">MAQKRGSRRAKQKRVTRSWRGVRMRISKFSMLRKCALIGVGIALLLVAGVAGVLFSSLPSRFVTPRIAQAIEARLGPGYIVNIGKSQVDPTTNGLDLKLDEFEIEDPSGAPVLRVPSASIALDGNILMGGQASLRRLKIVQPHLTLRIEDNGEVALAGTEGGPALFRIPGADVPQDAPAEIFGFLSGAMAILQPSGPLASFEVAEIERGNIVIDDQRRGRIDRVEQVDLKVSRQADGNGLVASAASASAENRWSVTATVGGKPGEGRDFDLGFENLALGRLIYEALRGAVPAEIDGRLFGHLYARLDPAGQVPTAEARLDVVGFRAVAPDKPDEAMNVERGRVQLSWNGKDRVLRLGQSDIVANNTRISFGGQARPADDSADQWNYAIGGTEIAVPGADPGLSALRFDRFEVNGNLRREARILTIDNAAVRGRALSVVGQGTFDFSGEKPMGDFAIAGSRSPIAALLRVWPVPIAANSRRWIAENVKSGVVEELNIAVRGELAIGPQHERSTLVDAKFTDGVFTYLNGAPPAIGVTGELTVQDKVMQVRLDEGRVEFGDNKTLGIAGTLFGTDDHRPNPFQGYLAIKLQGPVQAAGALMSVPILDRLAPNTSKLLQGNGKVDGTITLTGPFGRGSDISKLQVGVDAGFAGLSLPKGIGSKDIDNGNLRLLVDRAAVNLRGDLKLAGAPMAVEAQIARDETGKLGSTVVAFSMDPSKIKDFSNETIKMSGPVSARLSLAGPGQFDGAKFEADISSAQVEGPLGIGKAAGQGGRIAFTVKPQNDGFQLGDFSAQGGGIDIKGVVRFDGGGQFNSADFNTFRISSGDDTKLSVDKAGQGFKLSMQGSTFDARPALKQITTGQTDRKGPDLDVDMKLGTVVGNNNEVLSGADFRISRRGNTTRSLYLTGRIGGGSIEGKSQGDDNRVISIRAADSGATLRFLDVYRRMRGGALALDVVPGETSKGRLIVQNFQVIGDQQLASVAHSGRGNAAQANNNGMTFTRMETKFRLGDGKVMVDDCVVYGNELGATLDGQVDYAQNQIGLRGTFLPAYALNNLFGKVPVLGMILGGGSQEGLVGITFEVRGPWTAPVMNMNPLSAVAPGFLRKIFEFRQQNPPNADGTSPEVRSFKPNDPAYR</sequence>
<reference evidence="3" key="1">
    <citation type="journal article" date="2019" name="Int. J. Syst. Evol. Microbiol.">
        <title>The Global Catalogue of Microorganisms (GCM) 10K type strain sequencing project: providing services to taxonomists for standard genome sequencing and annotation.</title>
        <authorList>
            <consortium name="The Broad Institute Genomics Platform"/>
            <consortium name="The Broad Institute Genome Sequencing Center for Infectious Disease"/>
            <person name="Wu L."/>
            <person name="Ma J."/>
        </authorList>
    </citation>
    <scope>NUCLEOTIDE SEQUENCE [LARGE SCALE GENOMIC DNA]</scope>
    <source>
        <strain evidence="3">CGMCC 1.16444</strain>
    </source>
</reference>
<feature type="region of interest" description="Disordered" evidence="1">
    <location>
        <begin position="1111"/>
        <end position="1133"/>
    </location>
</feature>
<evidence type="ECO:0000313" key="3">
    <source>
        <dbReference type="Proteomes" id="UP001595796"/>
    </source>
</evidence>
<dbReference type="InterPro" id="IPR052894">
    <property type="entry name" value="AsmA-related"/>
</dbReference>
<comment type="caution">
    <text evidence="2">The sequence shown here is derived from an EMBL/GenBank/DDBJ whole genome shotgun (WGS) entry which is preliminary data.</text>
</comment>
<protein>
    <submittedName>
        <fullName evidence="2">AsmA-like C-terminal region-containing protein</fullName>
    </submittedName>
</protein>
<dbReference type="PANTHER" id="PTHR30441">
    <property type="entry name" value="DUF748 DOMAIN-CONTAINING PROTEIN"/>
    <property type="match status" value="1"/>
</dbReference>
<evidence type="ECO:0000313" key="2">
    <source>
        <dbReference type="EMBL" id="MFC5068993.1"/>
    </source>
</evidence>
<gene>
    <name evidence="2" type="ORF">ACFPFW_13330</name>
</gene>
<proteinExistence type="predicted"/>
<accession>A0ABV9Z240</accession>
<organism evidence="2 3">
    <name type="scientific">Flaviflagellibacter deserti</name>
    <dbReference type="NCBI Taxonomy" id="2267266"/>
    <lineage>
        <taxon>Bacteria</taxon>
        <taxon>Pseudomonadati</taxon>
        <taxon>Pseudomonadota</taxon>
        <taxon>Alphaproteobacteria</taxon>
        <taxon>Hyphomicrobiales</taxon>
        <taxon>Flaviflagellibacter</taxon>
    </lineage>
</organism>
<dbReference type="Proteomes" id="UP001595796">
    <property type="component" value="Unassembled WGS sequence"/>
</dbReference>
<dbReference type="PANTHER" id="PTHR30441:SF8">
    <property type="entry name" value="DUF748 DOMAIN-CONTAINING PROTEIN"/>
    <property type="match status" value="1"/>
</dbReference>
<keyword evidence="3" id="KW-1185">Reference proteome</keyword>
<evidence type="ECO:0000256" key="1">
    <source>
        <dbReference type="SAM" id="MobiDB-lite"/>
    </source>
</evidence>
<name>A0ABV9Z240_9HYPH</name>